<accession>A0A8H3G8E6</accession>
<protein>
    <submittedName>
        <fullName evidence="2">Uncharacterized protein</fullName>
    </submittedName>
</protein>
<dbReference type="EMBL" id="CAJMWZ010001750">
    <property type="protein sequence ID" value="CAE6441467.1"/>
    <property type="molecule type" value="Genomic_DNA"/>
</dbReference>
<reference evidence="2" key="1">
    <citation type="submission" date="2021-01" db="EMBL/GenBank/DDBJ databases">
        <authorList>
            <person name="Kaushik A."/>
        </authorList>
    </citation>
    <scope>NUCLEOTIDE SEQUENCE</scope>
    <source>
        <strain evidence="2">Type strain: AG8-Rh-89/</strain>
    </source>
</reference>
<name>A0A8H3G8E6_9AGAM</name>
<evidence type="ECO:0000256" key="1">
    <source>
        <dbReference type="SAM" id="MobiDB-lite"/>
    </source>
</evidence>
<organism evidence="2 3">
    <name type="scientific">Rhizoctonia solani</name>
    <dbReference type="NCBI Taxonomy" id="456999"/>
    <lineage>
        <taxon>Eukaryota</taxon>
        <taxon>Fungi</taxon>
        <taxon>Dikarya</taxon>
        <taxon>Basidiomycota</taxon>
        <taxon>Agaricomycotina</taxon>
        <taxon>Agaricomycetes</taxon>
        <taxon>Cantharellales</taxon>
        <taxon>Ceratobasidiaceae</taxon>
        <taxon>Rhizoctonia</taxon>
    </lineage>
</organism>
<proteinExistence type="predicted"/>
<feature type="compositionally biased region" description="Basic and acidic residues" evidence="1">
    <location>
        <begin position="1"/>
        <end position="10"/>
    </location>
</feature>
<evidence type="ECO:0000313" key="3">
    <source>
        <dbReference type="Proteomes" id="UP000663850"/>
    </source>
</evidence>
<comment type="caution">
    <text evidence="2">The sequence shown here is derived from an EMBL/GenBank/DDBJ whole genome shotgun (WGS) entry which is preliminary data.</text>
</comment>
<dbReference type="Proteomes" id="UP000663850">
    <property type="component" value="Unassembled WGS sequence"/>
</dbReference>
<feature type="compositionally biased region" description="Polar residues" evidence="1">
    <location>
        <begin position="115"/>
        <end position="125"/>
    </location>
</feature>
<dbReference type="AlphaFoldDB" id="A0A8H3G8E6"/>
<evidence type="ECO:0000313" key="2">
    <source>
        <dbReference type="EMBL" id="CAE6441467.1"/>
    </source>
</evidence>
<feature type="region of interest" description="Disordered" evidence="1">
    <location>
        <begin position="99"/>
        <end position="142"/>
    </location>
</feature>
<feature type="compositionally biased region" description="Basic and acidic residues" evidence="1">
    <location>
        <begin position="99"/>
        <end position="109"/>
    </location>
</feature>
<sequence length="177" mass="20259">METDFEKEVSSAKVPDVSRPPLRDMGETQYKVKHLPMFLFVTDALIHILLPPVSHQTFPSINPSNRSIHLKKSYHISNSCKVIISPKWVVARIRGNHRRESAKCHDERGRKKTTKTMPPGTNNRPHQLWSPDPKRLDKGPAPMAHESSIYSAYVMYVGARMRGGSGRRRRRTLIPDE</sequence>
<gene>
    <name evidence="2" type="ORF">RDB_LOCUS29918</name>
</gene>
<feature type="region of interest" description="Disordered" evidence="1">
    <location>
        <begin position="1"/>
        <end position="22"/>
    </location>
</feature>